<sequence>MKTGNTKKNVLRASLLLALPWYGIASAQEATPEAKKAEEAKQEATKVETVVVTAERRSRPLQTSPISATVLTGDDLVNKGINNVDQLMFVTPSATVNNFGQGIDFNIRGIGKGEHNSQTTTGVVTYRDGVATFPGYFTGEPYYDIATIEILRGPQGTFVGQNATGGAVFVTTNDPIIGGGYTGYAQAQLGNYRDYGFQGALNIPLGETLAARIAFNTENHDSFYDISGPYTGTDARMRTQSARIGLHWQPTSAFSVLFKTDYSHLDFGAYPADPVNATNDPFNLTANADLKAVDRVVRSVLTLDYQFANGIKLRSVSGYQDGTTAYRSDLDGTSTGNSTFRDVVDERIYSQEVNLISPNTGWLKWIVGAYWQKDTLTFPPKEFVIGVPPGSPLSEYVLDGTNPKKTSAVFGKVGFDLTNRLELELGGRYTKSTTANDVNVVQYGLPLKQVQEAEYTNFSGKAALNFQLDNRNFLYAFAASGFRPGGLNVPVGLGIPPPFDEEKVNSYEAGWKSIWLDGKFRAQLTAFHNDYKNFQVIVGYPTFPTFGFELNVPGTTKISGFEAQLQANFDDWKFDAGLGVMRSNLGRFYAVDPRGASTVPCDPNTGPESAACRNLEGTDQTYAPDLTFNFGVQREFRWGEDIITPRLNYGHVSQQWATLFQNEARGDRIGSRNILNAQLAWLHKGYLVTLYGTNLTDQTYVTAINSGLRFVGPPRQYGVRLATSF</sequence>
<keyword evidence="6" id="KW-0408">Iron</keyword>
<evidence type="ECO:0000256" key="12">
    <source>
        <dbReference type="PROSITE-ProRule" id="PRU10143"/>
    </source>
</evidence>
<dbReference type="Proteomes" id="UP000501534">
    <property type="component" value="Chromosome"/>
</dbReference>
<evidence type="ECO:0000256" key="11">
    <source>
        <dbReference type="PROSITE-ProRule" id="PRU01360"/>
    </source>
</evidence>
<feature type="domain" description="TonB-dependent receptor-like beta-barrel" evidence="15">
    <location>
        <begin position="275"/>
        <end position="695"/>
    </location>
</feature>
<dbReference type="PANTHER" id="PTHR32552:SF81">
    <property type="entry name" value="TONB-DEPENDENT OUTER MEMBRANE RECEPTOR"/>
    <property type="match status" value="1"/>
</dbReference>
<evidence type="ECO:0000256" key="2">
    <source>
        <dbReference type="ARBA" id="ARBA00022448"/>
    </source>
</evidence>
<dbReference type="PANTHER" id="PTHR32552">
    <property type="entry name" value="FERRICHROME IRON RECEPTOR-RELATED"/>
    <property type="match status" value="1"/>
</dbReference>
<organism evidence="17 18">
    <name type="scientific">Usitatibacter rugosus</name>
    <dbReference type="NCBI Taxonomy" id="2732067"/>
    <lineage>
        <taxon>Bacteria</taxon>
        <taxon>Pseudomonadati</taxon>
        <taxon>Pseudomonadota</taxon>
        <taxon>Betaproteobacteria</taxon>
        <taxon>Nitrosomonadales</taxon>
        <taxon>Usitatibacteraceae</taxon>
        <taxon>Usitatibacter</taxon>
    </lineage>
</organism>
<feature type="domain" description="TonB-dependent receptor plug" evidence="16">
    <location>
        <begin position="61"/>
        <end position="167"/>
    </location>
</feature>
<feature type="chain" id="PRO_5026738996" evidence="14">
    <location>
        <begin position="28"/>
        <end position="725"/>
    </location>
</feature>
<keyword evidence="7" id="KW-0406">Ion transport</keyword>
<dbReference type="PROSITE" id="PS52016">
    <property type="entry name" value="TONB_DEPENDENT_REC_3"/>
    <property type="match status" value="1"/>
</dbReference>
<comment type="subcellular location">
    <subcellularLocation>
        <location evidence="1 11">Cell outer membrane</location>
        <topology evidence="1 11">Multi-pass membrane protein</topology>
    </subcellularLocation>
</comment>
<keyword evidence="5 11" id="KW-0812">Transmembrane</keyword>
<feature type="short sequence motif" description="TonB box" evidence="12">
    <location>
        <begin position="49"/>
        <end position="55"/>
    </location>
</feature>
<evidence type="ECO:0000259" key="15">
    <source>
        <dbReference type="Pfam" id="PF00593"/>
    </source>
</evidence>
<gene>
    <name evidence="17" type="primary">btuB_13</name>
    <name evidence="17" type="ORF">DSM104443_03176</name>
</gene>
<evidence type="ECO:0000256" key="8">
    <source>
        <dbReference type="ARBA" id="ARBA00023077"/>
    </source>
</evidence>
<evidence type="ECO:0000313" key="17">
    <source>
        <dbReference type="EMBL" id="QJR12093.1"/>
    </source>
</evidence>
<evidence type="ECO:0000256" key="7">
    <source>
        <dbReference type="ARBA" id="ARBA00023065"/>
    </source>
</evidence>
<dbReference type="InterPro" id="IPR010916">
    <property type="entry name" value="TonB_box_CS"/>
</dbReference>
<evidence type="ECO:0000256" key="3">
    <source>
        <dbReference type="ARBA" id="ARBA00022452"/>
    </source>
</evidence>
<evidence type="ECO:0000256" key="10">
    <source>
        <dbReference type="ARBA" id="ARBA00023237"/>
    </source>
</evidence>
<dbReference type="GO" id="GO:0006826">
    <property type="term" value="P:iron ion transport"/>
    <property type="evidence" value="ECO:0007669"/>
    <property type="project" value="UniProtKB-KW"/>
</dbReference>
<dbReference type="Pfam" id="PF07715">
    <property type="entry name" value="Plug"/>
    <property type="match status" value="1"/>
</dbReference>
<evidence type="ECO:0000256" key="13">
    <source>
        <dbReference type="RuleBase" id="RU003357"/>
    </source>
</evidence>
<dbReference type="SUPFAM" id="SSF56935">
    <property type="entry name" value="Porins"/>
    <property type="match status" value="1"/>
</dbReference>
<name>A0A6M4H0B0_9PROT</name>
<keyword evidence="2 11" id="KW-0813">Transport</keyword>
<dbReference type="GO" id="GO:0009279">
    <property type="term" value="C:cell outer membrane"/>
    <property type="evidence" value="ECO:0007669"/>
    <property type="project" value="UniProtKB-SubCell"/>
</dbReference>
<keyword evidence="14" id="KW-0732">Signal</keyword>
<evidence type="ECO:0000256" key="14">
    <source>
        <dbReference type="SAM" id="SignalP"/>
    </source>
</evidence>
<keyword evidence="8 12" id="KW-0798">TonB box</keyword>
<dbReference type="EMBL" id="CP053069">
    <property type="protein sequence ID" value="QJR12093.1"/>
    <property type="molecule type" value="Genomic_DNA"/>
</dbReference>
<dbReference type="Pfam" id="PF00593">
    <property type="entry name" value="TonB_dep_Rec_b-barrel"/>
    <property type="match status" value="1"/>
</dbReference>
<keyword evidence="4" id="KW-0410">Iron transport</keyword>
<keyword evidence="9 11" id="KW-0472">Membrane</keyword>
<dbReference type="AlphaFoldDB" id="A0A6M4H0B0"/>
<evidence type="ECO:0000313" key="18">
    <source>
        <dbReference type="Proteomes" id="UP000501534"/>
    </source>
</evidence>
<evidence type="ECO:0000256" key="1">
    <source>
        <dbReference type="ARBA" id="ARBA00004571"/>
    </source>
</evidence>
<accession>A0A6M4H0B0</accession>
<dbReference type="InterPro" id="IPR000531">
    <property type="entry name" value="Beta-barrel_TonB"/>
</dbReference>
<dbReference type="InterPro" id="IPR039426">
    <property type="entry name" value="TonB-dep_rcpt-like"/>
</dbReference>
<keyword evidence="10 11" id="KW-0998">Cell outer membrane</keyword>
<keyword evidence="18" id="KW-1185">Reference proteome</keyword>
<evidence type="ECO:0000256" key="5">
    <source>
        <dbReference type="ARBA" id="ARBA00022692"/>
    </source>
</evidence>
<evidence type="ECO:0000256" key="4">
    <source>
        <dbReference type="ARBA" id="ARBA00022496"/>
    </source>
</evidence>
<comment type="similarity">
    <text evidence="11 13">Belongs to the TonB-dependent receptor family.</text>
</comment>
<evidence type="ECO:0000256" key="6">
    <source>
        <dbReference type="ARBA" id="ARBA00023004"/>
    </source>
</evidence>
<dbReference type="KEGG" id="uru:DSM104443_03176"/>
<reference evidence="17 18" key="1">
    <citation type="submission" date="2020-04" db="EMBL/GenBank/DDBJ databases">
        <title>Usitatibacter rugosus gen. nov., sp. nov. and Usitatibacter palustris sp. nov., novel members of Usitatibacteraceae fam. nov. within the order Nitrosomonadales isolated from soil.</title>
        <authorList>
            <person name="Huber K.J."/>
            <person name="Neumann-Schaal M."/>
            <person name="Geppert A."/>
            <person name="Luckner M."/>
            <person name="Wanner G."/>
            <person name="Overmann J."/>
        </authorList>
    </citation>
    <scope>NUCLEOTIDE SEQUENCE [LARGE SCALE GENOMIC DNA]</scope>
    <source>
        <strain evidence="17 18">0125_3</strain>
    </source>
</reference>
<dbReference type="PROSITE" id="PS00430">
    <property type="entry name" value="TONB_DEPENDENT_REC_1"/>
    <property type="match status" value="1"/>
</dbReference>
<dbReference type="RefSeq" id="WP_171093991.1">
    <property type="nucleotide sequence ID" value="NZ_CP053069.1"/>
</dbReference>
<evidence type="ECO:0000259" key="16">
    <source>
        <dbReference type="Pfam" id="PF07715"/>
    </source>
</evidence>
<evidence type="ECO:0000256" key="9">
    <source>
        <dbReference type="ARBA" id="ARBA00023136"/>
    </source>
</evidence>
<dbReference type="Gene3D" id="2.40.170.20">
    <property type="entry name" value="TonB-dependent receptor, beta-barrel domain"/>
    <property type="match status" value="1"/>
</dbReference>
<dbReference type="InterPro" id="IPR036942">
    <property type="entry name" value="Beta-barrel_TonB_sf"/>
</dbReference>
<dbReference type="InterPro" id="IPR012910">
    <property type="entry name" value="Plug_dom"/>
</dbReference>
<keyword evidence="3 11" id="KW-1134">Transmembrane beta strand</keyword>
<protein>
    <submittedName>
        <fullName evidence="17">Vitamin B12 transporter BtuB</fullName>
    </submittedName>
</protein>
<feature type="signal peptide" evidence="14">
    <location>
        <begin position="1"/>
        <end position="27"/>
    </location>
</feature>
<proteinExistence type="inferred from homology"/>